<evidence type="ECO:0000313" key="4">
    <source>
        <dbReference type="RefSeq" id="XP_026681737.1"/>
    </source>
</evidence>
<evidence type="ECO:0000256" key="1">
    <source>
        <dbReference type="SAM" id="MobiDB-lite"/>
    </source>
</evidence>
<dbReference type="Proteomes" id="UP000079169">
    <property type="component" value="Unplaced"/>
</dbReference>
<evidence type="ECO:0000313" key="3">
    <source>
        <dbReference type="Proteomes" id="UP000079169"/>
    </source>
</evidence>
<feature type="compositionally biased region" description="Low complexity" evidence="1">
    <location>
        <begin position="468"/>
        <end position="481"/>
    </location>
</feature>
<dbReference type="KEGG" id="dci:103512488"/>
<dbReference type="PaxDb" id="121845-A0A3Q0IZR5"/>
<proteinExistence type="predicted"/>
<organism evidence="3 4">
    <name type="scientific">Diaphorina citri</name>
    <name type="common">Asian citrus psyllid</name>
    <dbReference type="NCBI Taxonomy" id="121845"/>
    <lineage>
        <taxon>Eukaryota</taxon>
        <taxon>Metazoa</taxon>
        <taxon>Ecdysozoa</taxon>
        <taxon>Arthropoda</taxon>
        <taxon>Hexapoda</taxon>
        <taxon>Insecta</taxon>
        <taxon>Pterygota</taxon>
        <taxon>Neoptera</taxon>
        <taxon>Paraneoptera</taxon>
        <taxon>Hemiptera</taxon>
        <taxon>Sternorrhyncha</taxon>
        <taxon>Psylloidea</taxon>
        <taxon>Psyllidae</taxon>
        <taxon>Diaphorininae</taxon>
        <taxon>Diaphorina</taxon>
    </lineage>
</organism>
<feature type="region of interest" description="Disordered" evidence="1">
    <location>
        <begin position="510"/>
        <end position="533"/>
    </location>
</feature>
<protein>
    <submittedName>
        <fullName evidence="4">Aspartate, glycine, lysine and serine-rich protein</fullName>
    </submittedName>
</protein>
<sequence length="643" mass="69172">MSSLLNLALLSLLCVGSFASKLERLGAFTQEYGVFTYEPDWSPKKEDSWMSCALLSVTLPTNPQGQHEFNVLSYVDRTSNADLFRLTLKVEKSRVAFFVKDVLMGDVRVKQLSDGLNHYLCLAWRPADSLWQIYMDGKELKSGTIKRDTKISAVQDAVMKIGDRDLIKKGFNGNVPVPVEHIYEVWMYKPDIYEIGANNISALADIGSAPAILRRQTRAAPATEPKPVVEETLTKKNISKDDLSLSDIFDQGNLNKFKEIGSKFDPSFNSKIDSLFNRGGGGSPAPASSGGMGGLGGLSGLGNLGGFGGGGSGGMPNFGSLASAFGGNGGTGGLNLNQFLGSNGLSNFFKKSGDKSPSSPTNPNPYPYNPSYPSSNPSYPSSNPSNPPAYNPNYPPPSSGSLYPTLPKDPPPAVPLSNPTNNNNRGSVSLGDIFGMGTAGLTRGTDVAKPNNNPSNYDISFGEIFGFGGSKNKNQNPNYPDNNHRPSTGGVSLKDIFNFGTKKDESKNSYVPTYGTIGGGGMEPSKTRPKSSFDEISEGLGLSIDPDPIVRNNKPIIELNQANQKAAGSLNSQRTSSNTYTSRKPASESAYDAQRAVEEQIVQSTKVRRSRRSFNSRGTIKYQQRDGDEASFNLQNTRKDFAV</sequence>
<gene>
    <name evidence="4" type="primary">LOC103512488</name>
</gene>
<feature type="region of interest" description="Disordered" evidence="1">
    <location>
        <begin position="350"/>
        <end position="431"/>
    </location>
</feature>
<feature type="compositionally biased region" description="Polar residues" evidence="1">
    <location>
        <begin position="564"/>
        <end position="584"/>
    </location>
</feature>
<feature type="compositionally biased region" description="Pro residues" evidence="1">
    <location>
        <begin position="360"/>
        <end position="370"/>
    </location>
</feature>
<name>A0A3Q0IZR5_DIACI</name>
<dbReference type="GeneID" id="103512488"/>
<reference evidence="4" key="1">
    <citation type="submission" date="2025-08" db="UniProtKB">
        <authorList>
            <consortium name="RefSeq"/>
        </authorList>
    </citation>
    <scope>IDENTIFICATION</scope>
</reference>
<accession>A0A3Q0IZR5</accession>
<evidence type="ECO:0000256" key="2">
    <source>
        <dbReference type="SAM" id="SignalP"/>
    </source>
</evidence>
<feature type="signal peptide" evidence="2">
    <location>
        <begin position="1"/>
        <end position="19"/>
    </location>
</feature>
<feature type="compositionally biased region" description="Low complexity" evidence="1">
    <location>
        <begin position="371"/>
        <end position="384"/>
    </location>
</feature>
<feature type="compositionally biased region" description="Polar residues" evidence="1">
    <location>
        <begin position="417"/>
        <end position="427"/>
    </location>
</feature>
<keyword evidence="2" id="KW-0732">Signal</keyword>
<feature type="chain" id="PRO_5018155586" evidence="2">
    <location>
        <begin position="20"/>
        <end position="643"/>
    </location>
</feature>
<dbReference type="AlphaFoldDB" id="A0A3Q0IZR5"/>
<keyword evidence="3" id="KW-1185">Reference proteome</keyword>
<feature type="region of interest" description="Disordered" evidence="1">
    <location>
        <begin position="468"/>
        <end position="492"/>
    </location>
</feature>
<feature type="compositionally biased region" description="Pro residues" evidence="1">
    <location>
        <begin position="385"/>
        <end position="398"/>
    </location>
</feature>
<feature type="region of interest" description="Disordered" evidence="1">
    <location>
        <begin position="564"/>
        <end position="643"/>
    </location>
</feature>
<dbReference type="RefSeq" id="XP_026681737.1">
    <property type="nucleotide sequence ID" value="XM_026825936.1"/>
</dbReference>
<dbReference type="Gene3D" id="2.60.120.200">
    <property type="match status" value="1"/>
</dbReference>